<dbReference type="InterPro" id="IPR045633">
    <property type="entry name" value="DUF6414"/>
</dbReference>
<name>A0ABU5WXX5_9BURK</name>
<gene>
    <name evidence="1" type="ORF">SB593_32335</name>
</gene>
<reference evidence="1 2" key="1">
    <citation type="journal article" date="2023" name="Front. Microbiol.">
        <title>Genomic analyses of Burkholderia respiratory isolates indicates two evolutionarily distinct B. anthina clades.</title>
        <authorList>
            <person name="Pham A."/>
            <person name="Volmer J.G."/>
            <person name="Chambers D.C."/>
            <person name="Smith D.J."/>
            <person name="Reid D.W."/>
            <person name="Burr L."/>
            <person name="Wells T.J."/>
        </authorList>
    </citation>
    <scope>NUCLEOTIDE SEQUENCE [LARGE SCALE GENOMIC DNA]</scope>
    <source>
        <strain evidence="1 2">BCCIQ07A</strain>
    </source>
</reference>
<dbReference type="Pfam" id="PF19952">
    <property type="entry name" value="DUF6414"/>
    <property type="match status" value="1"/>
</dbReference>
<accession>A0ABU5WXX5</accession>
<comment type="caution">
    <text evidence="1">The sequence shown here is derived from an EMBL/GenBank/DDBJ whole genome shotgun (WGS) entry which is preliminary data.</text>
</comment>
<evidence type="ECO:0000313" key="2">
    <source>
        <dbReference type="Proteomes" id="UP001304467"/>
    </source>
</evidence>
<protein>
    <submittedName>
        <fullName evidence="1">Uncharacterized protein</fullName>
    </submittedName>
</protein>
<dbReference type="Proteomes" id="UP001304467">
    <property type="component" value="Unassembled WGS sequence"/>
</dbReference>
<proteinExistence type="predicted"/>
<sequence>MKSGAEQNAPTTNYLFDFIYLDRNKLGSYYAQLFDDGVLSSVKRTASTQDLSARSLGVGAPKLLLGGEARSSETASNGIETQFDASWTIPIEVINELDSRGFIAKNISTAQLGQLVLLRGRLQIIDLRMVQELWEPIIAAQTEEAKSSAKTALERKTAATEAATNKQMIKVISKLPHTMQMRLFNDEYQAWSTLSPSSLTINAEDLAFKHGASMPGEWWTLALLDARPADDDNFAVPDALSDIESGMLQMLIGLRVFFGRQSRDYGVTPVAVFRSVSPQASLV</sequence>
<organism evidence="1 2">
    <name type="scientific">Burkholderia anthinoferrum</name>
    <dbReference type="NCBI Taxonomy" id="3090833"/>
    <lineage>
        <taxon>Bacteria</taxon>
        <taxon>Pseudomonadati</taxon>
        <taxon>Pseudomonadota</taxon>
        <taxon>Betaproteobacteria</taxon>
        <taxon>Burkholderiales</taxon>
        <taxon>Burkholderiaceae</taxon>
        <taxon>Burkholderia</taxon>
    </lineage>
</organism>
<evidence type="ECO:0000313" key="1">
    <source>
        <dbReference type="EMBL" id="MEB2583635.1"/>
    </source>
</evidence>
<keyword evidence="2" id="KW-1185">Reference proteome</keyword>
<dbReference type="EMBL" id="JAWRLE010000080">
    <property type="protein sequence ID" value="MEB2583635.1"/>
    <property type="molecule type" value="Genomic_DNA"/>
</dbReference>
<dbReference type="RefSeq" id="WP_143328716.1">
    <property type="nucleotide sequence ID" value="NZ_JAWRKY010000009.1"/>
</dbReference>